<organism evidence="3 4">
    <name type="scientific">Escherichia phage vB_EcoM_VR20</name>
    <dbReference type="NCBI Taxonomy" id="1567027"/>
    <lineage>
        <taxon>Viruses</taxon>
        <taxon>Duplodnaviria</taxon>
        <taxon>Heunggongvirae</taxon>
        <taxon>Uroviricota</taxon>
        <taxon>Caudoviricetes</taxon>
        <taxon>Pantevenvirales</taxon>
        <taxon>Straboviridae</taxon>
        <taxon>Tevenvirinae</taxon>
        <taxon>Gaprivervirus</taxon>
        <taxon>Gaprivervirus vr20</taxon>
    </lineage>
</organism>
<dbReference type="InterPro" id="IPR003540">
    <property type="entry name" value="ADP-ribosyltransferase"/>
</dbReference>
<dbReference type="GO" id="GO:0044423">
    <property type="term" value="C:virion component"/>
    <property type="evidence" value="ECO:0007669"/>
    <property type="project" value="UniProtKB-UniRule"/>
</dbReference>
<keyword evidence="4" id="KW-1185">Reference proteome</keyword>
<accession>A0A0A7HD49</accession>
<comment type="catalytic activity">
    <reaction evidence="1">
        <text>L-arginyl-[protein] + NAD(+) = N(omega)-(ADP-D-ribosyl)-L-arginyl-[protein] + nicotinamide + H(+)</text>
        <dbReference type="Rhea" id="RHEA:19149"/>
        <dbReference type="Rhea" id="RHEA-COMP:10532"/>
        <dbReference type="Rhea" id="RHEA-COMP:15087"/>
        <dbReference type="ChEBI" id="CHEBI:15378"/>
        <dbReference type="ChEBI" id="CHEBI:17154"/>
        <dbReference type="ChEBI" id="CHEBI:29965"/>
        <dbReference type="ChEBI" id="CHEBI:57540"/>
        <dbReference type="ChEBI" id="CHEBI:142554"/>
        <dbReference type="EC" id="2.4.2.31"/>
    </reaction>
</comment>
<dbReference type="PROSITE" id="PS51996">
    <property type="entry name" value="TR_MART"/>
    <property type="match status" value="1"/>
</dbReference>
<dbReference type="Pfam" id="PF03496">
    <property type="entry name" value="ADPrib_exo_Tox"/>
    <property type="match status" value="1"/>
</dbReference>
<keyword evidence="1" id="KW-0520">NAD</keyword>
<dbReference type="GO" id="GO:0005576">
    <property type="term" value="C:extracellular region"/>
    <property type="evidence" value="ECO:0007669"/>
    <property type="project" value="InterPro"/>
</dbReference>
<dbReference type="EC" id="2.4.2.31" evidence="1"/>
<comment type="similarity">
    <text evidence="1">Belongs to the Tevenvirinae NAD(+)--arginine ADP-ribosyltransferase family.</text>
</comment>
<keyword evidence="1 3" id="KW-0808">Transferase</keyword>
<dbReference type="HAMAP" id="MF_04139">
    <property type="entry name" value="ALT_T4"/>
    <property type="match status" value="1"/>
</dbReference>
<keyword evidence="1" id="KW-0946">Virion</keyword>
<feature type="chain" id="PRO_5042303622" description="NAD(+)--arginine ADP-ribosyltransferase" evidence="1">
    <location>
        <begin position="1"/>
        <end position="686"/>
    </location>
</feature>
<feature type="domain" description="ADP ribosyltransferase" evidence="2">
    <location>
        <begin position="413"/>
        <end position="606"/>
    </location>
</feature>
<dbReference type="GO" id="GO:0016779">
    <property type="term" value="F:nucleotidyltransferase activity"/>
    <property type="evidence" value="ECO:0007669"/>
    <property type="project" value="UniProtKB-KW"/>
</dbReference>
<keyword evidence="1" id="KW-0548">Nucleotidyltransferase</keyword>
<evidence type="ECO:0000313" key="3">
    <source>
        <dbReference type="EMBL" id="AIZ02266.1"/>
    </source>
</evidence>
<feature type="site" description="Cleavage" evidence="1">
    <location>
        <begin position="7"/>
        <end position="8"/>
    </location>
</feature>
<sequence length="686" mass="76580">MSEQLNELFDKYIEAFGYPVINMNPKYKVPQVWQFGVPGTNSLMARLMQFTGKETVKQYKRGDAIAEVFLLSGTSHGHAVPLKGGLGEKPLDAINLIFVTVWESIKLGKPDVVLFRFPSKKMKGQDQAVIRIMNRLIQMKTSGRYHVLPNASGLGKKNAYVIMYKKGVDLLSVDGMPPVPEKYQKVETKVGDVFTNKDTGAQVSKQEIAAEVLIDAANKKTDAAVAQKTKISRRAIAQAQYAPSDSVPDGWDEIDAEAAKFSRPATAELIDDYEELEIFVRPSETNTMARMRAADAAMRANGVWKEEIRIEDSDPIFNRMHRELKRAPVGSMKQMQIFAESCAEILNLRKAAFIERKMNDAPPNLDAATYAASLWEKEYTSAIRVAVKDFAEEASENTLNFTAGYTDNRFHYGQREAIADYCGANYADINNYLMGKYYEEEAEFLNLDRVVETIKELDSAFEIGHKLPPNTTLWRGQYLNVPTFDKIKKSKLFYFRNYVSTSFKPIIFGGWVANVAMAAVHQDYRDGTSFQADDEIVLPDMPDARRDHVMMHVGWKISGADLINVIVPGELSSNPSEQEVILPRGTVVKITKITDASYQGNANVKMLEADIQTTDQLDENAVIYDGDVLMETGELVVYQGEETEEPVESVDFASFASSGVTKKVNQGLGILASCINLEAIPPKFLS</sequence>
<keyword evidence="1" id="KW-0328">Glycosyltransferase</keyword>
<gene>
    <name evidence="3" type="primary">alt</name>
    <name evidence="3" type="ORF">VR20_208</name>
</gene>
<dbReference type="GO" id="GO:0046782">
    <property type="term" value="P:regulation of viral transcription"/>
    <property type="evidence" value="ECO:0007669"/>
    <property type="project" value="UniProtKB-UniRule"/>
</dbReference>
<dbReference type="RefSeq" id="YP_009207387.1">
    <property type="nucleotide sequence ID" value="NC_028894.1"/>
</dbReference>
<comment type="function">
    <text evidence="1">ADP-ribosyltransferase that efficiently ADP-ribosylates one of the two alpha subunits of host RNA polymerase RPOA on an arginine located in the C-terminal region. ADP-ribosylation of RPOA alpha subunit enhances the transcription of viral early genes. Also ribosylates RPOA subunits beta, beta' and sigma 70 and performs an autoribosylation reaction.</text>
</comment>
<dbReference type="InterPro" id="IPR016225">
    <property type="entry name" value="Phage_T4_Alt-like"/>
</dbReference>
<dbReference type="PIRSF" id="PIRSF000491">
    <property type="entry name" value="Alt_phage"/>
    <property type="match status" value="1"/>
</dbReference>
<feature type="active site" evidence="1">
    <location>
        <position position="579"/>
    </location>
</feature>
<name>A0A0A7HD49_9CAUD</name>
<dbReference type="OrthoDB" id="1983at10239"/>
<dbReference type="Proteomes" id="UP000030716">
    <property type="component" value="Segment"/>
</dbReference>
<comment type="subcellular location">
    <subcellularLocation>
        <location evidence="1">Virion</location>
    </subcellularLocation>
    <text evidence="1">About 25-50 copies per virion. This protein is injected into the bacterial cell along with the viral DNA.</text>
</comment>
<dbReference type="EMBL" id="KP007360">
    <property type="protein sequence ID" value="AIZ02266.1"/>
    <property type="molecule type" value="Genomic_DNA"/>
</dbReference>
<evidence type="ECO:0000256" key="1">
    <source>
        <dbReference type="HAMAP-Rule" id="MF_04139"/>
    </source>
</evidence>
<evidence type="ECO:0000313" key="4">
    <source>
        <dbReference type="Proteomes" id="UP000030716"/>
    </source>
</evidence>
<protein>
    <recommendedName>
        <fullName evidence="1">NAD(+)--arginine ADP-ribosyltransferase</fullName>
        <ecNumber evidence="1">2.4.2.31</ecNumber>
    </recommendedName>
</protein>
<dbReference type="KEGG" id="vg:26633886"/>
<evidence type="ECO:0000259" key="2">
    <source>
        <dbReference type="Pfam" id="PF03496"/>
    </source>
</evidence>
<reference evidence="3 4" key="1">
    <citation type="submission" date="2014-10" db="EMBL/GenBank/DDBJ databases">
        <title>VR bacteriophages - a small but diverse group of low-temperature viruses.</title>
        <authorList>
            <person name="Kaliniene L."/>
            <person name="Meskys R."/>
            <person name="Simoliunas E."/>
            <person name="Zajanckauskaite A."/>
            <person name="Truncaite L."/>
        </authorList>
    </citation>
    <scope>NUCLEOTIDE SEQUENCE [LARGE SCALE GENOMIC DNA]</scope>
</reference>
<dbReference type="SUPFAM" id="SSF56399">
    <property type="entry name" value="ADP-ribosylation"/>
    <property type="match status" value="1"/>
</dbReference>
<dbReference type="GO" id="GO:0106274">
    <property type="term" value="F:NAD+-protein-arginine ADP-ribosyltransferase activity"/>
    <property type="evidence" value="ECO:0007669"/>
    <property type="project" value="UniProtKB-UniRule"/>
</dbReference>
<proteinExistence type="inferred from homology"/>
<comment type="caution">
    <text evidence="1">Lacks conserved residue(s) required for the propagation of feature annotation.</text>
</comment>
<dbReference type="GeneID" id="26633886"/>
<dbReference type="Gene3D" id="3.90.176.10">
    <property type="entry name" value="Toxin ADP-ribosyltransferase, Chain A, domain 1"/>
    <property type="match status" value="1"/>
</dbReference>